<proteinExistence type="inferred from homology"/>
<accession>A0A061R1B7</accession>
<evidence type="ECO:0000256" key="2">
    <source>
        <dbReference type="SAM" id="MobiDB-lite"/>
    </source>
</evidence>
<feature type="region of interest" description="Disordered" evidence="2">
    <location>
        <begin position="156"/>
        <end position="228"/>
    </location>
</feature>
<comment type="similarity">
    <text evidence="1">Belongs to the PPP4R2 family.</text>
</comment>
<protein>
    <submittedName>
        <fullName evidence="3">Serine/threonine-protein phosphatase 4 regulatory subunit 2</fullName>
    </submittedName>
</protein>
<evidence type="ECO:0000256" key="1">
    <source>
        <dbReference type="ARBA" id="ARBA00009207"/>
    </source>
</evidence>
<dbReference type="Pfam" id="PF09184">
    <property type="entry name" value="PPP4R2"/>
    <property type="match status" value="1"/>
</dbReference>
<dbReference type="PANTHER" id="PTHR16487:SF0">
    <property type="entry name" value="PROTEIN PHOSPHATASE 4 REGULATORY SUBUNIT 2-RELATED"/>
    <property type="match status" value="1"/>
</dbReference>
<gene>
    <name evidence="3" type="primary">PPP4R2</name>
    <name evidence="3" type="ORF">TSPGSL018_15319</name>
</gene>
<dbReference type="AlphaFoldDB" id="A0A061R1B7"/>
<dbReference type="GO" id="GO:0005737">
    <property type="term" value="C:cytoplasm"/>
    <property type="evidence" value="ECO:0007669"/>
    <property type="project" value="TreeGrafter"/>
</dbReference>
<dbReference type="EMBL" id="GBEZ01020954">
    <property type="protein sequence ID" value="JAC65758.1"/>
    <property type="molecule type" value="Transcribed_RNA"/>
</dbReference>
<dbReference type="GO" id="GO:0019888">
    <property type="term" value="F:protein phosphatase regulator activity"/>
    <property type="evidence" value="ECO:0007669"/>
    <property type="project" value="InterPro"/>
</dbReference>
<evidence type="ECO:0000313" key="3">
    <source>
        <dbReference type="EMBL" id="JAC65758.1"/>
    </source>
</evidence>
<dbReference type="PANTHER" id="PTHR16487">
    <property type="entry name" value="PPP4R2-RELATED PROTEIN"/>
    <property type="match status" value="1"/>
</dbReference>
<organism evidence="3">
    <name type="scientific">Tetraselmis sp. GSL018</name>
    <dbReference type="NCBI Taxonomy" id="582737"/>
    <lineage>
        <taxon>Eukaryota</taxon>
        <taxon>Viridiplantae</taxon>
        <taxon>Chlorophyta</taxon>
        <taxon>core chlorophytes</taxon>
        <taxon>Chlorodendrophyceae</taxon>
        <taxon>Chlorodendrales</taxon>
        <taxon>Chlorodendraceae</taxon>
        <taxon>Tetraselmis</taxon>
    </lineage>
</organism>
<dbReference type="GO" id="GO:0005634">
    <property type="term" value="C:nucleus"/>
    <property type="evidence" value="ECO:0007669"/>
    <property type="project" value="TreeGrafter"/>
</dbReference>
<sequence>MSGSETECIATESDLECFRSQARPQRQVSPSLRGVLVETAATGRVRYPWRLLAPVIEALVMDTISDYERKEQEECGPPRPLMTAESPEALRRNLKAEIAKFENDPPFTIQRLCEVVLEPGKQYRTLDKYAMSVEKLLLVSSTVPFGGDLPPLPRLGDLPPVNECPPPVRASKASPFPDSWVPNGTAGPPQGRAGIDPEGGTGLAGAVLHAPSGSGAEQHGREAQGVAT</sequence>
<dbReference type="GO" id="GO:0030289">
    <property type="term" value="C:protein phosphatase 4 complex"/>
    <property type="evidence" value="ECO:0007669"/>
    <property type="project" value="InterPro"/>
</dbReference>
<reference evidence="3" key="1">
    <citation type="submission" date="2014-05" db="EMBL/GenBank/DDBJ databases">
        <title>The transcriptome of the halophilic microalga Tetraselmis sp. GSL018 isolated from the Great Salt Lake, Utah.</title>
        <authorList>
            <person name="Jinkerson R.E."/>
            <person name="D'Adamo S."/>
            <person name="Posewitz M.C."/>
        </authorList>
    </citation>
    <scope>NUCLEOTIDE SEQUENCE</scope>
    <source>
        <strain evidence="3">GSL018</strain>
    </source>
</reference>
<dbReference type="InterPro" id="IPR015267">
    <property type="entry name" value="PPP4R2"/>
</dbReference>
<name>A0A061R1B7_9CHLO</name>